<dbReference type="HOGENOM" id="CLU_001265_11_5_1"/>
<feature type="transmembrane region" description="Helical" evidence="8">
    <location>
        <begin position="228"/>
        <end position="249"/>
    </location>
</feature>
<reference evidence="10 11" key="1">
    <citation type="journal article" date="2008" name="Nat. Biotechnol.">
        <title>Genome sequencing and analysis of the biomass-degrading fungus Trichoderma reesei (syn. Hypocrea jecorina).</title>
        <authorList>
            <person name="Martinez D."/>
            <person name="Berka R.M."/>
            <person name="Henrissat B."/>
            <person name="Saloheimo M."/>
            <person name="Arvas M."/>
            <person name="Baker S.E."/>
            <person name="Chapman J."/>
            <person name="Chertkov O."/>
            <person name="Coutinho P.M."/>
            <person name="Cullen D."/>
            <person name="Danchin E.G."/>
            <person name="Grigoriev I.V."/>
            <person name="Harris P."/>
            <person name="Jackson M."/>
            <person name="Kubicek C.P."/>
            <person name="Han C.S."/>
            <person name="Ho I."/>
            <person name="Larrondo L.F."/>
            <person name="de Leon A.L."/>
            <person name="Magnuson J.K."/>
            <person name="Merino S."/>
            <person name="Misra M."/>
            <person name="Nelson B."/>
            <person name="Putnam N."/>
            <person name="Robbertse B."/>
            <person name="Salamov A.A."/>
            <person name="Schmoll M."/>
            <person name="Terry A."/>
            <person name="Thayer N."/>
            <person name="Westerholm-Parvinen A."/>
            <person name="Schoch C.L."/>
            <person name="Yao J."/>
            <person name="Barabote R."/>
            <person name="Nelson M.A."/>
            <person name="Detter C."/>
            <person name="Bruce D."/>
            <person name="Kuske C.R."/>
            <person name="Xie G."/>
            <person name="Richardson P."/>
            <person name="Rokhsar D.S."/>
            <person name="Lucas S.M."/>
            <person name="Rubin E.M."/>
            <person name="Dunn-Coleman N."/>
            <person name="Ward M."/>
            <person name="Brettin T.S."/>
        </authorList>
    </citation>
    <scope>NUCLEOTIDE SEQUENCE [LARGE SCALE GENOMIC DNA]</scope>
    <source>
        <strain evidence="10 11">QM6a</strain>
    </source>
</reference>
<name>G0RW02_HYPJQ</name>
<feature type="transmembrane region" description="Helical" evidence="8">
    <location>
        <begin position="446"/>
        <end position="463"/>
    </location>
</feature>
<dbReference type="GO" id="GO:0005351">
    <property type="term" value="F:carbohydrate:proton symporter activity"/>
    <property type="evidence" value="ECO:0007669"/>
    <property type="project" value="TreeGrafter"/>
</dbReference>
<dbReference type="PROSITE" id="PS50850">
    <property type="entry name" value="MFS"/>
    <property type="match status" value="1"/>
</dbReference>
<evidence type="ECO:0000256" key="3">
    <source>
        <dbReference type="ARBA" id="ARBA00022448"/>
    </source>
</evidence>
<dbReference type="VEuPathDB" id="FungiDB:TRIREDRAFT_69957"/>
<dbReference type="GO" id="GO:0016020">
    <property type="term" value="C:membrane"/>
    <property type="evidence" value="ECO:0007669"/>
    <property type="project" value="UniProtKB-SubCell"/>
</dbReference>
<feature type="transmembrane region" description="Helical" evidence="8">
    <location>
        <begin position="100"/>
        <end position="118"/>
    </location>
</feature>
<feature type="transmembrane region" description="Helical" evidence="8">
    <location>
        <begin position="311"/>
        <end position="333"/>
    </location>
</feature>
<evidence type="ECO:0000313" key="10">
    <source>
        <dbReference type="EMBL" id="EGR44682.1"/>
    </source>
</evidence>
<evidence type="ECO:0000256" key="8">
    <source>
        <dbReference type="SAM" id="Phobius"/>
    </source>
</evidence>
<keyword evidence="3 7" id="KW-0813">Transport</keyword>
<evidence type="ECO:0000259" key="9">
    <source>
        <dbReference type="PROSITE" id="PS50850"/>
    </source>
</evidence>
<dbReference type="RefSeq" id="XP_006969427.1">
    <property type="nucleotide sequence ID" value="XM_006969365.1"/>
</dbReference>
<sequence>MAEVNIKAAASHVEDKLGEGAIIEAKNASDEEHSQTLLQALKSNRKAVFWSMLISMSIVMEGYDTILMGNFFGYPEFAKKYGTDYGGNVGFQVSAPWQSGLNMGSTVGAIFGMFRGILNGYMVSRFGYRRVLMGALFFMNAFIFIVFFANSAAVLLVGQILCGLSWGVFAVTSPSYASEVCPTNLRGYLTTYVNLCWAIGQFIAAGVLEGLIHRRDQWAYRIPFAIQWIWPVPLMIVCFFAPESPWYLVRRDRVEDAKKSLRRLGGNKSEDQINGQLAMMVHTVNIEQAQAKASKSYVECFRGTDLRRTEICCVAFLGQILSGSSFAYSPSYFFTTAGMSPDHAYQLNLGGTAIAFLGTVLSWFLITHFGRRTLYVVGQGILCSTLLIIGIVNSATSAKDAIWAEAALCIFWLLVYALTVGPITYSIVSETSSIRLRPETVSLARAAYQIINVASQVLEPYFMNPTAWNASGKTGFFWGGTALIMFIWAYFRLPETKGRTYEELDILFAKRISARKFASEHVDAYEMTPTFSMSKKTHSS</sequence>
<feature type="transmembrane region" description="Helical" evidence="8">
    <location>
        <begin position="47"/>
        <end position="72"/>
    </location>
</feature>
<evidence type="ECO:0000256" key="5">
    <source>
        <dbReference type="ARBA" id="ARBA00022989"/>
    </source>
</evidence>
<evidence type="ECO:0000256" key="7">
    <source>
        <dbReference type="RuleBase" id="RU003346"/>
    </source>
</evidence>
<feature type="domain" description="Major facilitator superfamily (MFS) profile" evidence="9">
    <location>
        <begin position="50"/>
        <end position="497"/>
    </location>
</feature>
<dbReference type="PANTHER" id="PTHR48022:SF83">
    <property type="entry name" value="MAJOR FACILITATOR SUPERFAMILY (MFS) PROFILE DOMAIN-CONTAINING PROTEIN"/>
    <property type="match status" value="1"/>
</dbReference>
<dbReference type="Gene3D" id="1.20.1250.20">
    <property type="entry name" value="MFS general substrate transporter like domains"/>
    <property type="match status" value="1"/>
</dbReference>
<dbReference type="AlphaFoldDB" id="G0RW02"/>
<feature type="transmembrane region" description="Helical" evidence="8">
    <location>
        <begin position="345"/>
        <end position="366"/>
    </location>
</feature>
<feature type="transmembrane region" description="Helical" evidence="8">
    <location>
        <begin position="475"/>
        <end position="491"/>
    </location>
</feature>
<feature type="transmembrane region" description="Helical" evidence="8">
    <location>
        <begin position="401"/>
        <end position="425"/>
    </location>
</feature>
<dbReference type="EMBL" id="GL985086">
    <property type="protein sequence ID" value="EGR44682.1"/>
    <property type="molecule type" value="Genomic_DNA"/>
</dbReference>
<dbReference type="PANTHER" id="PTHR48022">
    <property type="entry name" value="PLASTIDIC GLUCOSE TRANSPORTER 4"/>
    <property type="match status" value="1"/>
</dbReference>
<dbReference type="KEGG" id="tre:TRIREDRAFT_69957"/>
<dbReference type="NCBIfam" id="TIGR00879">
    <property type="entry name" value="SP"/>
    <property type="match status" value="1"/>
</dbReference>
<evidence type="ECO:0000256" key="2">
    <source>
        <dbReference type="ARBA" id="ARBA00010992"/>
    </source>
</evidence>
<comment type="subcellular location">
    <subcellularLocation>
        <location evidence="1">Membrane</location>
        <topology evidence="1">Multi-pass membrane protein</topology>
    </subcellularLocation>
</comment>
<feature type="transmembrane region" description="Helical" evidence="8">
    <location>
        <begin position="130"/>
        <end position="149"/>
    </location>
</feature>
<dbReference type="Proteomes" id="UP000008984">
    <property type="component" value="Unassembled WGS sequence"/>
</dbReference>
<evidence type="ECO:0000313" key="11">
    <source>
        <dbReference type="Proteomes" id="UP000008984"/>
    </source>
</evidence>
<evidence type="ECO:0000256" key="1">
    <source>
        <dbReference type="ARBA" id="ARBA00004141"/>
    </source>
</evidence>
<keyword evidence="5 8" id="KW-1133">Transmembrane helix</keyword>
<protein>
    <submittedName>
        <fullName evidence="10">Maltose permease</fullName>
    </submittedName>
</protein>
<dbReference type="OrthoDB" id="6612291at2759"/>
<dbReference type="InterPro" id="IPR003663">
    <property type="entry name" value="Sugar/inositol_transpt"/>
</dbReference>
<evidence type="ECO:0000256" key="4">
    <source>
        <dbReference type="ARBA" id="ARBA00022692"/>
    </source>
</evidence>
<dbReference type="InterPro" id="IPR005828">
    <property type="entry name" value="MFS_sugar_transport-like"/>
</dbReference>
<dbReference type="InterPro" id="IPR020846">
    <property type="entry name" value="MFS_dom"/>
</dbReference>
<keyword evidence="6 8" id="KW-0472">Membrane</keyword>
<dbReference type="PROSITE" id="PS00217">
    <property type="entry name" value="SUGAR_TRANSPORT_2"/>
    <property type="match status" value="1"/>
</dbReference>
<feature type="transmembrane region" description="Helical" evidence="8">
    <location>
        <begin position="189"/>
        <end position="208"/>
    </location>
</feature>
<dbReference type="InterPro" id="IPR005829">
    <property type="entry name" value="Sugar_transporter_CS"/>
</dbReference>
<dbReference type="GeneID" id="18487914"/>
<dbReference type="InterPro" id="IPR036259">
    <property type="entry name" value="MFS_trans_sf"/>
</dbReference>
<keyword evidence="4 8" id="KW-0812">Transmembrane</keyword>
<dbReference type="eggNOG" id="KOG0254">
    <property type="taxonomic scope" value="Eukaryota"/>
</dbReference>
<accession>G0RW02</accession>
<dbReference type="SUPFAM" id="SSF103473">
    <property type="entry name" value="MFS general substrate transporter"/>
    <property type="match status" value="1"/>
</dbReference>
<feature type="transmembrane region" description="Helical" evidence="8">
    <location>
        <begin position="155"/>
        <end position="177"/>
    </location>
</feature>
<comment type="similarity">
    <text evidence="2 7">Belongs to the major facilitator superfamily. Sugar transporter (TC 2.A.1.1) family.</text>
</comment>
<dbReference type="FunFam" id="1.20.1250.20:FF:000078">
    <property type="entry name" value="MFS maltose transporter, putative"/>
    <property type="match status" value="1"/>
</dbReference>
<proteinExistence type="inferred from homology"/>
<dbReference type="Pfam" id="PF00083">
    <property type="entry name" value="Sugar_tr"/>
    <property type="match status" value="1"/>
</dbReference>
<organism evidence="11">
    <name type="scientific">Hypocrea jecorina (strain QM6a)</name>
    <name type="common">Trichoderma reesei</name>
    <dbReference type="NCBI Taxonomy" id="431241"/>
    <lineage>
        <taxon>Eukaryota</taxon>
        <taxon>Fungi</taxon>
        <taxon>Dikarya</taxon>
        <taxon>Ascomycota</taxon>
        <taxon>Pezizomycotina</taxon>
        <taxon>Sordariomycetes</taxon>
        <taxon>Hypocreomycetidae</taxon>
        <taxon>Hypocreales</taxon>
        <taxon>Hypocreaceae</taxon>
        <taxon>Trichoderma</taxon>
    </lineage>
</organism>
<keyword evidence="11" id="KW-1185">Reference proteome</keyword>
<gene>
    <name evidence="10" type="ORF">TRIREDRAFT_69957</name>
</gene>
<evidence type="ECO:0000256" key="6">
    <source>
        <dbReference type="ARBA" id="ARBA00023136"/>
    </source>
</evidence>
<dbReference type="InterPro" id="IPR050360">
    <property type="entry name" value="MFS_Sugar_Transporters"/>
</dbReference>
<feature type="transmembrane region" description="Helical" evidence="8">
    <location>
        <begin position="373"/>
        <end position="395"/>
    </location>
</feature>